<accession>A0ABQ8J5E2</accession>
<feature type="transmembrane region" description="Helical" evidence="9">
    <location>
        <begin position="133"/>
        <end position="160"/>
    </location>
</feature>
<keyword evidence="4" id="KW-0337">GPI-anchor biosynthesis</keyword>
<comment type="similarity">
    <text evidence="3">Belongs to the PIGC family.</text>
</comment>
<feature type="compositionally biased region" description="Low complexity" evidence="8">
    <location>
        <begin position="24"/>
        <end position="33"/>
    </location>
</feature>
<evidence type="ECO:0000256" key="9">
    <source>
        <dbReference type="SAM" id="Phobius"/>
    </source>
</evidence>
<dbReference type="Pfam" id="PF06432">
    <property type="entry name" value="GPI2"/>
    <property type="match status" value="1"/>
</dbReference>
<feature type="region of interest" description="Disordered" evidence="8">
    <location>
        <begin position="23"/>
        <end position="45"/>
    </location>
</feature>
<feature type="transmembrane region" description="Helical" evidence="9">
    <location>
        <begin position="166"/>
        <end position="187"/>
    </location>
</feature>
<comment type="caution">
    <text evidence="10">The sequence shown here is derived from an EMBL/GenBank/DDBJ whole genome shotgun (WGS) entry which is preliminary data.</text>
</comment>
<comment type="pathway">
    <text evidence="2">Glycolipid biosynthesis; glycosylphosphatidylinositol-anchor biosynthesis.</text>
</comment>
<feature type="transmembrane region" description="Helical" evidence="9">
    <location>
        <begin position="194"/>
        <end position="214"/>
    </location>
</feature>
<name>A0ABQ8J5E2_DERPT</name>
<reference evidence="10 11" key="2">
    <citation type="journal article" date="2022" name="Mol. Biol. Evol.">
        <title>Comparative Genomics Reveals Insights into the Divergent Evolution of Astigmatic Mites and Household Pest Adaptations.</title>
        <authorList>
            <person name="Xiong Q."/>
            <person name="Wan A.T."/>
            <person name="Liu X."/>
            <person name="Fung C.S."/>
            <person name="Xiao X."/>
            <person name="Malainual N."/>
            <person name="Hou J."/>
            <person name="Wang L."/>
            <person name="Wang M."/>
            <person name="Yang K.Y."/>
            <person name="Cui Y."/>
            <person name="Leung E.L."/>
            <person name="Nong W."/>
            <person name="Shin S.K."/>
            <person name="Au S.W."/>
            <person name="Jeong K.Y."/>
            <person name="Chew F.T."/>
            <person name="Hui J.H."/>
            <person name="Leung T.F."/>
            <person name="Tungtrongchitr A."/>
            <person name="Zhong N."/>
            <person name="Liu Z."/>
            <person name="Tsui S.K."/>
        </authorList>
    </citation>
    <scope>NUCLEOTIDE SEQUENCE [LARGE SCALE GENOMIC DNA]</scope>
    <source>
        <strain evidence="10">Derp</strain>
    </source>
</reference>
<feature type="region of interest" description="Disordered" evidence="8">
    <location>
        <begin position="395"/>
        <end position="414"/>
    </location>
</feature>
<evidence type="ECO:0000256" key="8">
    <source>
        <dbReference type="SAM" id="MobiDB-lite"/>
    </source>
</evidence>
<keyword evidence="5 9" id="KW-0812">Transmembrane</keyword>
<gene>
    <name evidence="10" type="ORF">DERP_011428</name>
</gene>
<evidence type="ECO:0000256" key="3">
    <source>
        <dbReference type="ARBA" id="ARBA00008321"/>
    </source>
</evidence>
<evidence type="ECO:0000256" key="7">
    <source>
        <dbReference type="ARBA" id="ARBA00023136"/>
    </source>
</evidence>
<dbReference type="InterPro" id="IPR009450">
    <property type="entry name" value="Plno_GlcNAc_GPI2"/>
</dbReference>
<dbReference type="PANTHER" id="PTHR12982:SF0">
    <property type="entry name" value="PHOSPHATIDYLINOSITOL N-ACETYLGLUCOSAMINYLTRANSFERASE SUBUNIT C"/>
    <property type="match status" value="1"/>
</dbReference>
<dbReference type="EMBL" id="NJHN03000074">
    <property type="protein sequence ID" value="KAH9417717.1"/>
    <property type="molecule type" value="Genomic_DNA"/>
</dbReference>
<feature type="transmembrane region" description="Helical" evidence="9">
    <location>
        <begin position="326"/>
        <end position="345"/>
    </location>
</feature>
<feature type="transmembrane region" description="Helical" evidence="9">
    <location>
        <begin position="423"/>
        <end position="440"/>
    </location>
</feature>
<organism evidence="10 11">
    <name type="scientific">Dermatophagoides pteronyssinus</name>
    <name type="common">European house dust mite</name>
    <dbReference type="NCBI Taxonomy" id="6956"/>
    <lineage>
        <taxon>Eukaryota</taxon>
        <taxon>Metazoa</taxon>
        <taxon>Ecdysozoa</taxon>
        <taxon>Arthropoda</taxon>
        <taxon>Chelicerata</taxon>
        <taxon>Arachnida</taxon>
        <taxon>Acari</taxon>
        <taxon>Acariformes</taxon>
        <taxon>Sarcoptiformes</taxon>
        <taxon>Astigmata</taxon>
        <taxon>Psoroptidia</taxon>
        <taxon>Analgoidea</taxon>
        <taxon>Pyroglyphidae</taxon>
        <taxon>Dermatophagoidinae</taxon>
        <taxon>Dermatophagoides</taxon>
    </lineage>
</organism>
<dbReference type="Proteomes" id="UP000887458">
    <property type="component" value="Unassembled WGS sequence"/>
</dbReference>
<comment type="subcellular location">
    <subcellularLocation>
        <location evidence="1">Membrane</location>
        <topology evidence="1">Multi-pass membrane protein</topology>
    </subcellularLocation>
</comment>
<keyword evidence="7 9" id="KW-0472">Membrane</keyword>
<evidence type="ECO:0008006" key="12">
    <source>
        <dbReference type="Google" id="ProtNLM"/>
    </source>
</evidence>
<keyword evidence="6 9" id="KW-1133">Transmembrane helix</keyword>
<evidence type="ECO:0000256" key="4">
    <source>
        <dbReference type="ARBA" id="ARBA00022502"/>
    </source>
</evidence>
<feature type="compositionally biased region" description="Basic residues" evidence="8">
    <location>
        <begin position="34"/>
        <end position="45"/>
    </location>
</feature>
<evidence type="ECO:0000256" key="2">
    <source>
        <dbReference type="ARBA" id="ARBA00004687"/>
    </source>
</evidence>
<feature type="transmembrane region" description="Helical" evidence="9">
    <location>
        <begin position="276"/>
        <end position="294"/>
    </location>
</feature>
<keyword evidence="11" id="KW-1185">Reference proteome</keyword>
<evidence type="ECO:0000313" key="10">
    <source>
        <dbReference type="EMBL" id="KAH9417717.1"/>
    </source>
</evidence>
<evidence type="ECO:0000313" key="11">
    <source>
        <dbReference type="Proteomes" id="UP000887458"/>
    </source>
</evidence>
<feature type="transmembrane region" description="Helical" evidence="9">
    <location>
        <begin position="254"/>
        <end position="270"/>
    </location>
</feature>
<proteinExistence type="inferred from homology"/>
<evidence type="ECO:0000256" key="1">
    <source>
        <dbReference type="ARBA" id="ARBA00004141"/>
    </source>
</evidence>
<dbReference type="PANTHER" id="PTHR12982">
    <property type="entry name" value="PHOSPHATIDYLINOSITOL GLYCAN, CLASS C"/>
    <property type="match status" value="1"/>
</dbReference>
<protein>
    <recommendedName>
        <fullName evidence="12">Phosphatidylinositol N-acetylglucosaminyltransferase subunit C-like</fullName>
    </recommendedName>
</protein>
<evidence type="ECO:0000256" key="5">
    <source>
        <dbReference type="ARBA" id="ARBA00022692"/>
    </source>
</evidence>
<evidence type="ECO:0000256" key="6">
    <source>
        <dbReference type="ARBA" id="ARBA00022989"/>
    </source>
</evidence>
<sequence length="441" mass="51194">MVGSIPDLMDHINPFQSMTNGYISSNSSSSSNHHLNHLNHRRSSKTIKSNHHIVTAAHNNNNDYCQQKQNQKIHSNLIRMVIIIIHRLNNHHRKNHKEWQKVLYKHQGVPDNYVPPTFLKDLRKNVNLRRFHLMEIIIAASIVTQQIILIVILIMMFIYFDSYDQYDHILFTIVALVTIFLYSFIFISSKFQEIIQIKSCLIFLIACFTMSPVLKTLTETISTDTIYAQCTIMAFVHLAFHDYGLDAAMVSQSISLNAIFFASVCLASRLSTTYHAFAFLIFSTDLFVLISLLYQSFERRIKLFTTILFTIITLTIILLTFGLVGFFASIIFVLFINLICPYIFLRMQILKDNIYGPWDEAIIDRNALKFSTKNFRKINQLNGFIHHNHNHHEHHHSTLKTTTHESSNPSSPLSIKDWQHHHHHTAIFNVIILVIFYLVAV</sequence>
<reference evidence="10 11" key="1">
    <citation type="journal article" date="2018" name="J. Allergy Clin. Immunol.">
        <title>High-quality assembly of Dermatophagoides pteronyssinus genome and transcriptome reveals a wide range of novel allergens.</title>
        <authorList>
            <person name="Liu X.Y."/>
            <person name="Yang K.Y."/>
            <person name="Wang M.Q."/>
            <person name="Kwok J.S."/>
            <person name="Zeng X."/>
            <person name="Yang Z."/>
            <person name="Xiao X.J."/>
            <person name="Lau C.P."/>
            <person name="Li Y."/>
            <person name="Huang Z.M."/>
            <person name="Ba J.G."/>
            <person name="Yim A.K."/>
            <person name="Ouyang C.Y."/>
            <person name="Ngai S.M."/>
            <person name="Chan T.F."/>
            <person name="Leung E.L."/>
            <person name="Liu L."/>
            <person name="Liu Z.G."/>
            <person name="Tsui S.K."/>
        </authorList>
    </citation>
    <scope>NUCLEOTIDE SEQUENCE [LARGE SCALE GENOMIC DNA]</scope>
    <source>
        <strain evidence="10">Derp</strain>
    </source>
</reference>
<feature type="transmembrane region" description="Helical" evidence="9">
    <location>
        <begin position="301"/>
        <end position="320"/>
    </location>
</feature>